<dbReference type="GO" id="GO:0046872">
    <property type="term" value="F:metal ion binding"/>
    <property type="evidence" value="ECO:0007669"/>
    <property type="project" value="InterPro"/>
</dbReference>
<keyword evidence="2 4" id="KW-0547">Nucleotide-binding</keyword>
<dbReference type="Pfam" id="PF02786">
    <property type="entry name" value="CPSase_L_D2"/>
    <property type="match status" value="1"/>
</dbReference>
<dbReference type="SUPFAM" id="SSF56059">
    <property type="entry name" value="Glutathione synthetase ATP-binding domain-like"/>
    <property type="match status" value="1"/>
</dbReference>
<reference evidence="6 7" key="2">
    <citation type="journal article" date="2010" name="Stand. Genomic Sci.">
        <title>Complete genome sequence of Desulfohalobium retbaense type strain (HR(100)).</title>
        <authorList>
            <person name="Spring S."/>
            <person name="Nolan M."/>
            <person name="Lapidus A."/>
            <person name="Glavina Del Rio T."/>
            <person name="Copeland A."/>
            <person name="Tice H."/>
            <person name="Cheng J.F."/>
            <person name="Lucas S."/>
            <person name="Land M."/>
            <person name="Chen F."/>
            <person name="Bruce D."/>
            <person name="Goodwin L."/>
            <person name="Pitluck S."/>
            <person name="Ivanova N."/>
            <person name="Mavromatis K."/>
            <person name="Mikhailova N."/>
            <person name="Pati A."/>
            <person name="Chen A."/>
            <person name="Palaniappan K."/>
            <person name="Hauser L."/>
            <person name="Chang Y.J."/>
            <person name="Jeffries C.D."/>
            <person name="Munk C."/>
            <person name="Kiss H."/>
            <person name="Chain P."/>
            <person name="Han C."/>
            <person name="Brettin T."/>
            <person name="Detter J.C."/>
            <person name="Schuler E."/>
            <person name="Goker M."/>
            <person name="Rohde M."/>
            <person name="Bristow J."/>
            <person name="Eisen J.A."/>
            <person name="Markowitz V."/>
            <person name="Hugenholtz P."/>
            <person name="Kyrpides N.C."/>
            <person name="Klenk H.P."/>
        </authorList>
    </citation>
    <scope>NUCLEOTIDE SEQUENCE [LARGE SCALE GENOMIC DNA]</scope>
    <source>
        <strain evidence="6 7">DSM 5692</strain>
    </source>
</reference>
<dbReference type="GO" id="GO:0016874">
    <property type="term" value="F:ligase activity"/>
    <property type="evidence" value="ECO:0007669"/>
    <property type="project" value="UniProtKB-KW"/>
</dbReference>
<evidence type="ECO:0000256" key="2">
    <source>
        <dbReference type="ARBA" id="ARBA00022741"/>
    </source>
</evidence>
<dbReference type="eggNOG" id="COG0439">
    <property type="taxonomic scope" value="Bacteria"/>
</dbReference>
<keyword evidence="3 4" id="KW-0067">ATP-binding</keyword>
<dbReference type="GO" id="GO:0005524">
    <property type="term" value="F:ATP binding"/>
    <property type="evidence" value="ECO:0007669"/>
    <property type="project" value="UniProtKB-UniRule"/>
</dbReference>
<dbReference type="OrthoDB" id="8441067at2"/>
<gene>
    <name evidence="6" type="ordered locus">Dret_1253</name>
</gene>
<dbReference type="InterPro" id="IPR011761">
    <property type="entry name" value="ATP-grasp"/>
</dbReference>
<evidence type="ECO:0000313" key="7">
    <source>
        <dbReference type="Proteomes" id="UP000001052"/>
    </source>
</evidence>
<accession>C8X1W9</accession>
<dbReference type="PROSITE" id="PS50975">
    <property type="entry name" value="ATP_GRASP"/>
    <property type="match status" value="1"/>
</dbReference>
<dbReference type="InterPro" id="IPR005479">
    <property type="entry name" value="CPAse_ATP-bd"/>
</dbReference>
<keyword evidence="1" id="KW-0436">Ligase</keyword>
<dbReference type="AlphaFoldDB" id="C8X1W9"/>
<feature type="domain" description="ATP-grasp" evidence="5">
    <location>
        <begin position="247"/>
        <end position="323"/>
    </location>
</feature>
<evidence type="ECO:0000256" key="4">
    <source>
        <dbReference type="PROSITE-ProRule" id="PRU00409"/>
    </source>
</evidence>
<reference evidence="7" key="1">
    <citation type="submission" date="2009-09" db="EMBL/GenBank/DDBJ databases">
        <title>The complete chromosome of Desulfohalobium retbaense DSM 5692.</title>
        <authorList>
            <consortium name="US DOE Joint Genome Institute (JGI-PGF)"/>
            <person name="Lucas S."/>
            <person name="Copeland A."/>
            <person name="Lapidus A."/>
            <person name="Glavina del Rio T."/>
            <person name="Dalin E."/>
            <person name="Tice H."/>
            <person name="Bruce D."/>
            <person name="Goodwin L."/>
            <person name="Pitluck S."/>
            <person name="Kyrpides N."/>
            <person name="Mavromatis K."/>
            <person name="Ivanova N."/>
            <person name="Mikhailova N."/>
            <person name="Munk A.C."/>
            <person name="Brettin T."/>
            <person name="Detter J.C."/>
            <person name="Han C."/>
            <person name="Tapia R."/>
            <person name="Larimer F."/>
            <person name="Land M."/>
            <person name="Hauser L."/>
            <person name="Markowitz V."/>
            <person name="Cheng J.-F."/>
            <person name="Hugenholtz P."/>
            <person name="Woyke T."/>
            <person name="Wu D."/>
            <person name="Spring S."/>
            <person name="Klenk H.-P."/>
            <person name="Eisen J.A."/>
        </authorList>
    </citation>
    <scope>NUCLEOTIDE SEQUENCE [LARGE SCALE GENOMIC DNA]</scope>
    <source>
        <strain evidence="7">DSM 5692</strain>
    </source>
</reference>
<dbReference type="Proteomes" id="UP000001052">
    <property type="component" value="Chromosome"/>
</dbReference>
<sequence length="444" mass="50783">MTSNHVFVVGHDPFNKAFLERLPQAASSVFHPALDIDDIRHVDVWDIQALIHKATSRMERFAGPLHAVVSYYDFPATILAAILATRFSIPGPSLEAVLKCENKYWSRLIQKQCVPEHIPQFKAFDPADPGAFEDIGFMPPFWIKPIKSFRSFLAFEIVDTHQFETIRRVCHDKGDFLSEPFKVLMGMCNPPCEFADMPETFLAETSIGIGAQCTLEGYVFQGEMVIYGVIDSIREPDRSTFARYQYPSSLPPEIVSRMEDIARRVIVQTGLDNAVFNIEFFYDQTTGALWLLEINPRISQSHADLFEKVHGISHHSVMLDVALGHPPRAIEQEKGRYRIAANFMLRSHTPGRVCRTPHAEDIERLLRFQPDTLLRVNVREGQHLEELENQDMYSYELATLYIGAQSETELLRKYEQALDLLPFDIRPNRFRLDDREIAVASPCP</sequence>
<evidence type="ECO:0000313" key="6">
    <source>
        <dbReference type="EMBL" id="ACV68541.1"/>
    </source>
</evidence>
<protein>
    <recommendedName>
        <fullName evidence="5">ATP-grasp domain-containing protein</fullName>
    </recommendedName>
</protein>
<dbReference type="PROSITE" id="PS00867">
    <property type="entry name" value="CPSASE_2"/>
    <property type="match status" value="1"/>
</dbReference>
<dbReference type="RefSeq" id="WP_015751688.1">
    <property type="nucleotide sequence ID" value="NC_013223.1"/>
</dbReference>
<dbReference type="HOGENOM" id="CLU_051999_0_0_7"/>
<dbReference type="EMBL" id="CP001734">
    <property type="protein sequence ID" value="ACV68541.1"/>
    <property type="molecule type" value="Genomic_DNA"/>
</dbReference>
<dbReference type="Gene3D" id="3.30.470.20">
    <property type="entry name" value="ATP-grasp fold, B domain"/>
    <property type="match status" value="1"/>
</dbReference>
<dbReference type="PANTHER" id="PTHR43585">
    <property type="entry name" value="FUMIPYRROLE BIOSYNTHESIS PROTEIN C"/>
    <property type="match status" value="1"/>
</dbReference>
<name>C8X1W9_DESRD</name>
<proteinExistence type="predicted"/>
<organism evidence="6 7">
    <name type="scientific">Desulfohalobium retbaense (strain ATCC 49708 / DSM 5692 / JCM 16813 / HR100)</name>
    <dbReference type="NCBI Taxonomy" id="485915"/>
    <lineage>
        <taxon>Bacteria</taxon>
        <taxon>Pseudomonadati</taxon>
        <taxon>Thermodesulfobacteriota</taxon>
        <taxon>Desulfovibrionia</taxon>
        <taxon>Desulfovibrionales</taxon>
        <taxon>Desulfohalobiaceae</taxon>
        <taxon>Desulfohalobium</taxon>
    </lineage>
</organism>
<keyword evidence="7" id="KW-1185">Reference proteome</keyword>
<evidence type="ECO:0000256" key="3">
    <source>
        <dbReference type="ARBA" id="ARBA00022840"/>
    </source>
</evidence>
<evidence type="ECO:0000256" key="1">
    <source>
        <dbReference type="ARBA" id="ARBA00022598"/>
    </source>
</evidence>
<dbReference type="PANTHER" id="PTHR43585:SF2">
    <property type="entry name" value="ATP-GRASP ENZYME FSQD"/>
    <property type="match status" value="1"/>
</dbReference>
<evidence type="ECO:0000259" key="5">
    <source>
        <dbReference type="PROSITE" id="PS50975"/>
    </source>
</evidence>
<dbReference type="InterPro" id="IPR052032">
    <property type="entry name" value="ATP-dep_AA_Ligase"/>
</dbReference>
<dbReference type="KEGG" id="drt:Dret_1253"/>
<dbReference type="STRING" id="485915.Dret_1253"/>